<dbReference type="SUPFAM" id="SSF52833">
    <property type="entry name" value="Thioredoxin-like"/>
    <property type="match status" value="1"/>
</dbReference>
<comment type="caution">
    <text evidence="4">The sequence shown here is derived from an EMBL/GenBank/DDBJ whole genome shotgun (WGS) entry which is preliminary data.</text>
</comment>
<sequence>MSWQEVLNKAYTEGKYIFVDCYTTWCGPCKAMERNVYPSKEVGDYMNKRFISVKFRLILPGMIMNLFAKDMLLHLVLRKCIMFIVS</sequence>
<protein>
    <submittedName>
        <fullName evidence="4">DUF255 domain-containing protein</fullName>
    </submittedName>
</protein>
<dbReference type="Proteomes" id="UP000281028">
    <property type="component" value="Unassembled WGS sequence"/>
</dbReference>
<dbReference type="PROSITE" id="PS00194">
    <property type="entry name" value="THIOREDOXIN_1"/>
    <property type="match status" value="1"/>
</dbReference>
<dbReference type="InterPro" id="IPR004879">
    <property type="entry name" value="Ssp411-like_TRX"/>
</dbReference>
<keyword evidence="1" id="KW-0676">Redox-active center</keyword>
<keyword evidence="2" id="KW-0472">Membrane</keyword>
<evidence type="ECO:0000256" key="1">
    <source>
        <dbReference type="ARBA" id="ARBA00023284"/>
    </source>
</evidence>
<evidence type="ECO:0000313" key="4">
    <source>
        <dbReference type="EMBL" id="NSL87385.1"/>
    </source>
</evidence>
<accession>A0A9Q5D6U1</accession>
<feature type="domain" description="Spermatogenesis-associated protein 20-like TRX" evidence="3">
    <location>
        <begin position="4"/>
        <end position="54"/>
    </location>
</feature>
<evidence type="ECO:0000313" key="5">
    <source>
        <dbReference type="Proteomes" id="UP000281028"/>
    </source>
</evidence>
<keyword evidence="5" id="KW-1185">Reference proteome</keyword>
<evidence type="ECO:0000259" key="3">
    <source>
        <dbReference type="Pfam" id="PF03190"/>
    </source>
</evidence>
<evidence type="ECO:0000256" key="2">
    <source>
        <dbReference type="SAM" id="Phobius"/>
    </source>
</evidence>
<keyword evidence="2" id="KW-0812">Transmembrane</keyword>
<organism evidence="4 5">
    <name type="scientific">Chitinophaga solisilvae</name>
    <dbReference type="NCBI Taxonomy" id="1233460"/>
    <lineage>
        <taxon>Bacteria</taxon>
        <taxon>Pseudomonadati</taxon>
        <taxon>Bacteroidota</taxon>
        <taxon>Chitinophagia</taxon>
        <taxon>Chitinophagales</taxon>
        <taxon>Chitinophagaceae</taxon>
        <taxon>Chitinophaga</taxon>
    </lineage>
</organism>
<name>A0A9Q5D6U1_9BACT</name>
<dbReference type="EMBL" id="RIAR02000001">
    <property type="protein sequence ID" value="NSL87385.1"/>
    <property type="molecule type" value="Genomic_DNA"/>
</dbReference>
<feature type="transmembrane region" description="Helical" evidence="2">
    <location>
        <begin position="57"/>
        <end position="77"/>
    </location>
</feature>
<dbReference type="InterPro" id="IPR036249">
    <property type="entry name" value="Thioredoxin-like_sf"/>
</dbReference>
<reference evidence="4" key="1">
    <citation type="submission" date="2020-05" db="EMBL/GenBank/DDBJ databases">
        <title>Chitinophaga laudate sp. nov., isolated from a tropical peat swamp.</title>
        <authorList>
            <person name="Goh C.B.S."/>
            <person name="Lee M.S."/>
            <person name="Parimannan S."/>
            <person name="Pasbakhsh P."/>
            <person name="Yule C.M."/>
            <person name="Rajandas H."/>
            <person name="Loke S."/>
            <person name="Croft L."/>
            <person name="Tan J.B.L."/>
        </authorList>
    </citation>
    <scope>NUCLEOTIDE SEQUENCE</scope>
    <source>
        <strain evidence="4">Mgbs1</strain>
    </source>
</reference>
<dbReference type="InterPro" id="IPR017937">
    <property type="entry name" value="Thioredoxin_CS"/>
</dbReference>
<dbReference type="AlphaFoldDB" id="A0A9Q5D6U1"/>
<proteinExistence type="predicted"/>
<keyword evidence="2" id="KW-1133">Transmembrane helix</keyword>
<gene>
    <name evidence="4" type="ORF">ECE50_011120</name>
</gene>
<dbReference type="Pfam" id="PF03190">
    <property type="entry name" value="Thioredox_DsbH"/>
    <property type="match status" value="1"/>
</dbReference>
<dbReference type="Gene3D" id="3.40.30.10">
    <property type="entry name" value="Glutaredoxin"/>
    <property type="match status" value="1"/>
</dbReference>